<dbReference type="InterPro" id="IPR050638">
    <property type="entry name" value="AA-Vitamin_Transporters"/>
</dbReference>
<organism evidence="7 8">
    <name type="scientific">Ramlibacter algicola</name>
    <dbReference type="NCBI Taxonomy" id="2795217"/>
    <lineage>
        <taxon>Bacteria</taxon>
        <taxon>Pseudomonadati</taxon>
        <taxon>Pseudomonadota</taxon>
        <taxon>Betaproteobacteria</taxon>
        <taxon>Burkholderiales</taxon>
        <taxon>Comamonadaceae</taxon>
        <taxon>Ramlibacter</taxon>
    </lineage>
</organism>
<keyword evidence="3 5" id="KW-1133">Transmembrane helix</keyword>
<feature type="transmembrane region" description="Helical" evidence="5">
    <location>
        <begin position="117"/>
        <end position="137"/>
    </location>
</feature>
<sequence length="283" mass="28520">MSAARLAVLTALVMLAFAGNSLLCRLALKGTAIDPASFTAVRIVCGAAVLVAIAQWRRAPAHRAGTWTAAFVLFAYAATFSYAYVSLTAGTGALLLFAAVQATMIGWGVWRGERLGLVQVGGLVLAAGGLVGLVLPGLSAPPLGASLLMIASGIAWGAYSLLGKGKGDPTQVTAGNFLRGVVPAAALALLTLASATWDPRGVAYATASGALTSGLGYVLWYSVLPRLRATNAAIVQLSVPVIAAFGGVLFLSEGLSLRLALASVAVLGGIALVIAAPRPARPA</sequence>
<evidence type="ECO:0000313" key="7">
    <source>
        <dbReference type="EMBL" id="MBK0393969.1"/>
    </source>
</evidence>
<proteinExistence type="predicted"/>
<dbReference type="Pfam" id="PF00892">
    <property type="entry name" value="EamA"/>
    <property type="match status" value="2"/>
</dbReference>
<name>A0A934URP7_9BURK</name>
<feature type="transmembrane region" description="Helical" evidence="5">
    <location>
        <begin position="232"/>
        <end position="251"/>
    </location>
</feature>
<feature type="transmembrane region" description="Helical" evidence="5">
    <location>
        <begin position="201"/>
        <end position="220"/>
    </location>
</feature>
<comment type="caution">
    <text evidence="7">The sequence shown here is derived from an EMBL/GenBank/DDBJ whole genome shotgun (WGS) entry which is preliminary data.</text>
</comment>
<dbReference type="Proteomes" id="UP000617041">
    <property type="component" value="Unassembled WGS sequence"/>
</dbReference>
<feature type="transmembrane region" description="Helical" evidence="5">
    <location>
        <begin position="174"/>
        <end position="195"/>
    </location>
</feature>
<dbReference type="SUPFAM" id="SSF103481">
    <property type="entry name" value="Multidrug resistance efflux transporter EmrE"/>
    <property type="match status" value="2"/>
</dbReference>
<dbReference type="PANTHER" id="PTHR32322:SF9">
    <property type="entry name" value="AMINO-ACID METABOLITE EFFLUX PUMP-RELATED"/>
    <property type="match status" value="1"/>
</dbReference>
<feature type="transmembrane region" description="Helical" evidence="5">
    <location>
        <begin position="143"/>
        <end position="162"/>
    </location>
</feature>
<evidence type="ECO:0000313" key="8">
    <source>
        <dbReference type="Proteomes" id="UP000617041"/>
    </source>
</evidence>
<keyword evidence="2 5" id="KW-0812">Transmembrane</keyword>
<feature type="transmembrane region" description="Helical" evidence="5">
    <location>
        <begin position="91"/>
        <end position="110"/>
    </location>
</feature>
<gene>
    <name evidence="7" type="ORF">I8E28_15315</name>
</gene>
<dbReference type="InterPro" id="IPR000620">
    <property type="entry name" value="EamA_dom"/>
</dbReference>
<feature type="domain" description="EamA" evidence="6">
    <location>
        <begin position="8"/>
        <end position="134"/>
    </location>
</feature>
<evidence type="ECO:0000256" key="5">
    <source>
        <dbReference type="SAM" id="Phobius"/>
    </source>
</evidence>
<evidence type="ECO:0000256" key="2">
    <source>
        <dbReference type="ARBA" id="ARBA00022692"/>
    </source>
</evidence>
<evidence type="ECO:0000256" key="3">
    <source>
        <dbReference type="ARBA" id="ARBA00022989"/>
    </source>
</evidence>
<protein>
    <submittedName>
        <fullName evidence="7">DMT family transporter</fullName>
    </submittedName>
</protein>
<reference evidence="7" key="1">
    <citation type="submission" date="2020-12" db="EMBL/GenBank/DDBJ databases">
        <title>Ramlibacter sp. nov., isolated from a freshwater alga, Cryptomonas.</title>
        <authorList>
            <person name="Kim H.M."/>
            <person name="Jeon C.O."/>
        </authorList>
    </citation>
    <scope>NUCLEOTIDE SEQUENCE</scope>
    <source>
        <strain evidence="7">CrO1</strain>
    </source>
</reference>
<dbReference type="RefSeq" id="WP_200788928.1">
    <property type="nucleotide sequence ID" value="NZ_JAEDAO010000001.1"/>
</dbReference>
<feature type="transmembrane region" description="Helical" evidence="5">
    <location>
        <begin position="257"/>
        <end position="276"/>
    </location>
</feature>
<dbReference type="GO" id="GO:0016020">
    <property type="term" value="C:membrane"/>
    <property type="evidence" value="ECO:0007669"/>
    <property type="project" value="UniProtKB-SubCell"/>
</dbReference>
<comment type="subcellular location">
    <subcellularLocation>
        <location evidence="1">Membrane</location>
        <topology evidence="1">Multi-pass membrane protein</topology>
    </subcellularLocation>
</comment>
<dbReference type="AlphaFoldDB" id="A0A934URP7"/>
<evidence type="ECO:0000256" key="1">
    <source>
        <dbReference type="ARBA" id="ARBA00004141"/>
    </source>
</evidence>
<feature type="transmembrane region" description="Helical" evidence="5">
    <location>
        <begin position="36"/>
        <end position="54"/>
    </location>
</feature>
<feature type="domain" description="EamA" evidence="6">
    <location>
        <begin position="146"/>
        <end position="274"/>
    </location>
</feature>
<dbReference type="PANTHER" id="PTHR32322">
    <property type="entry name" value="INNER MEMBRANE TRANSPORTER"/>
    <property type="match status" value="1"/>
</dbReference>
<feature type="transmembrane region" description="Helical" evidence="5">
    <location>
        <begin position="66"/>
        <end position="85"/>
    </location>
</feature>
<dbReference type="InterPro" id="IPR037185">
    <property type="entry name" value="EmrE-like"/>
</dbReference>
<dbReference type="EMBL" id="JAEDAO010000001">
    <property type="protein sequence ID" value="MBK0393969.1"/>
    <property type="molecule type" value="Genomic_DNA"/>
</dbReference>
<accession>A0A934URP7</accession>
<keyword evidence="8" id="KW-1185">Reference proteome</keyword>
<keyword evidence="4 5" id="KW-0472">Membrane</keyword>
<evidence type="ECO:0000259" key="6">
    <source>
        <dbReference type="Pfam" id="PF00892"/>
    </source>
</evidence>
<evidence type="ECO:0000256" key="4">
    <source>
        <dbReference type="ARBA" id="ARBA00023136"/>
    </source>
</evidence>